<accession>A0ABW8ZE56</accession>
<comment type="caution">
    <text evidence="1">The sequence shown here is derived from an EMBL/GenBank/DDBJ whole genome shotgun (WGS) entry which is preliminary data.</text>
</comment>
<evidence type="ECO:0000313" key="2">
    <source>
        <dbReference type="Proteomes" id="UP001629214"/>
    </source>
</evidence>
<organism evidence="1 2">
    <name type="scientific">Herbaspirillum rhizosphaerae</name>
    <dbReference type="NCBI Taxonomy" id="346179"/>
    <lineage>
        <taxon>Bacteria</taxon>
        <taxon>Pseudomonadati</taxon>
        <taxon>Pseudomonadota</taxon>
        <taxon>Betaproteobacteria</taxon>
        <taxon>Burkholderiales</taxon>
        <taxon>Oxalobacteraceae</taxon>
        <taxon>Herbaspirillum</taxon>
    </lineage>
</organism>
<name>A0ABW8ZE56_9BURK</name>
<protein>
    <submittedName>
        <fullName evidence="1">Uncharacterized protein</fullName>
    </submittedName>
</protein>
<proteinExistence type="predicted"/>
<sequence length="375" mass="37430">MAVPSVITDLNVTAASNSPAGTDPIGSSLDDFLRAAFSIVRREQAQGAAIASAATTSIGGNSDGNYLHITGTTTITSLGTIAAGVSRTVVFDGSLTLTHNSTSLILPGAANIVTAAGDIAEFVSEGSGNWRCVKYVGGATASGVVGSTRNLRMAVTTTGATATVTADEIIIESSLGGSQYRLANFSKPINLATTGAGGMDTGTAPVSGYVAIYAILNPATATSALLAVNATSAAAPSVYAGANMPSGYIASGLLTVVPTNASSQFPILDVYDRHVDVSPVAVVNGGTATSYTSIPISSAVPKNAVAWSGLVGAAATSNTTTVSPRGTLVGQIIVYTTSGGQVQVPISMKIAVAQTLYYYGASGNLANITISGYDI</sequence>
<evidence type="ECO:0000313" key="1">
    <source>
        <dbReference type="EMBL" id="MFL9881301.1"/>
    </source>
</evidence>
<dbReference type="EMBL" id="JAQQFR010000022">
    <property type="protein sequence ID" value="MFL9881301.1"/>
    <property type="molecule type" value="Genomic_DNA"/>
</dbReference>
<keyword evidence="2" id="KW-1185">Reference proteome</keyword>
<dbReference type="Proteomes" id="UP001629214">
    <property type="component" value="Unassembled WGS sequence"/>
</dbReference>
<reference evidence="1 2" key="1">
    <citation type="journal article" date="2024" name="Chem. Sci.">
        <title>Discovery of megapolipeptins by genome mining of a Burkholderiales bacteria collection.</title>
        <authorList>
            <person name="Paulo B.S."/>
            <person name="Recchia M.J.J."/>
            <person name="Lee S."/>
            <person name="Fergusson C.H."/>
            <person name="Romanowski S.B."/>
            <person name="Hernandez A."/>
            <person name="Krull N."/>
            <person name="Liu D.Y."/>
            <person name="Cavanagh H."/>
            <person name="Bos A."/>
            <person name="Gray C.A."/>
            <person name="Murphy B.T."/>
            <person name="Linington R.G."/>
            <person name="Eustaquio A.S."/>
        </authorList>
    </citation>
    <scope>NUCLEOTIDE SEQUENCE [LARGE SCALE GENOMIC DNA]</scope>
    <source>
        <strain evidence="1 2">RL21-008-BIB-B</strain>
    </source>
</reference>
<gene>
    <name evidence="1" type="ORF">PQR63_23085</name>
</gene>
<dbReference type="RefSeq" id="WP_408170568.1">
    <property type="nucleotide sequence ID" value="NZ_JAQQFR010000022.1"/>
</dbReference>